<accession>A0A0G1BZJ1</accession>
<proteinExistence type="predicted"/>
<dbReference type="Proteomes" id="UP000034213">
    <property type="component" value="Unassembled WGS sequence"/>
</dbReference>
<reference evidence="1 2" key="1">
    <citation type="journal article" date="2015" name="Nature">
        <title>rRNA introns, odd ribosomes, and small enigmatic genomes across a large radiation of phyla.</title>
        <authorList>
            <person name="Brown C.T."/>
            <person name="Hug L.A."/>
            <person name="Thomas B.C."/>
            <person name="Sharon I."/>
            <person name="Castelle C.J."/>
            <person name="Singh A."/>
            <person name="Wilkins M.J."/>
            <person name="Williams K.H."/>
            <person name="Banfield J.F."/>
        </authorList>
    </citation>
    <scope>NUCLEOTIDE SEQUENCE [LARGE SCALE GENOMIC DNA]</scope>
</reference>
<dbReference type="InterPro" id="IPR008183">
    <property type="entry name" value="Aldose_1/G6P_1-epimerase"/>
</dbReference>
<name>A0A0G1BZJ1_9BACT</name>
<comment type="caution">
    <text evidence="1">The sequence shown here is derived from an EMBL/GenBank/DDBJ whole genome shotgun (WGS) entry which is preliminary data.</text>
</comment>
<dbReference type="InterPro" id="IPR014718">
    <property type="entry name" value="GH-type_carb-bd"/>
</dbReference>
<dbReference type="CDD" id="cd01081">
    <property type="entry name" value="Aldose_epim"/>
    <property type="match status" value="1"/>
</dbReference>
<gene>
    <name evidence="1" type="ORF">UV54_C0051G0003</name>
</gene>
<dbReference type="SUPFAM" id="SSF74650">
    <property type="entry name" value="Galactose mutarotase-like"/>
    <property type="match status" value="1"/>
</dbReference>
<protein>
    <submittedName>
        <fullName evidence="1">Aldose 1-epimerase</fullName>
    </submittedName>
</protein>
<dbReference type="GO" id="GO:0005975">
    <property type="term" value="P:carbohydrate metabolic process"/>
    <property type="evidence" value="ECO:0007669"/>
    <property type="project" value="InterPro"/>
</dbReference>
<dbReference type="Gene3D" id="2.70.98.10">
    <property type="match status" value="1"/>
</dbReference>
<sequence length="212" mass="24401">MPRGNFPLIHGLVREETWHFKTNKNTLTTWINITPKFRYWQCWPWHSRLTLKYTLKTDGVRIGYTVVNLHKTELGFGFGLHPLFKNAQSLKVPAKYVMESDKDLLPTGKLFKANLNQLTPVKELNLDHVFTGLTGNQQINFNNGIRLTIKTSPDFTHCVVYTAEKDKFACVESQTGSTDAHNLDSRRFIKQAHLIRVKPGGAHHGWVKYQIN</sequence>
<dbReference type="Pfam" id="PF01263">
    <property type="entry name" value="Aldose_epim"/>
    <property type="match status" value="1"/>
</dbReference>
<dbReference type="GO" id="GO:0016853">
    <property type="term" value="F:isomerase activity"/>
    <property type="evidence" value="ECO:0007669"/>
    <property type="project" value="InterPro"/>
</dbReference>
<dbReference type="EMBL" id="LCEW01000051">
    <property type="protein sequence ID" value="KKS78775.1"/>
    <property type="molecule type" value="Genomic_DNA"/>
</dbReference>
<dbReference type="AlphaFoldDB" id="A0A0G1BZJ1"/>
<dbReference type="GO" id="GO:0030246">
    <property type="term" value="F:carbohydrate binding"/>
    <property type="evidence" value="ECO:0007669"/>
    <property type="project" value="InterPro"/>
</dbReference>
<dbReference type="STRING" id="1618369.UV54_C0051G0003"/>
<organism evidence="1 2">
    <name type="scientific">Candidatus Beckwithbacteria bacterium GW2011_GWA2_43_10</name>
    <dbReference type="NCBI Taxonomy" id="1618369"/>
    <lineage>
        <taxon>Bacteria</taxon>
        <taxon>Candidatus Beckwithiibacteriota</taxon>
    </lineage>
</organism>
<evidence type="ECO:0000313" key="2">
    <source>
        <dbReference type="Proteomes" id="UP000034213"/>
    </source>
</evidence>
<dbReference type="InterPro" id="IPR011013">
    <property type="entry name" value="Gal_mutarotase_sf_dom"/>
</dbReference>
<evidence type="ECO:0000313" key="1">
    <source>
        <dbReference type="EMBL" id="KKS78775.1"/>
    </source>
</evidence>